<reference evidence="16" key="1">
    <citation type="journal article" date="2019" name="Int. J. Syst. Evol. Microbiol.">
        <title>The Global Catalogue of Microorganisms (GCM) 10K type strain sequencing project: providing services to taxonomists for standard genome sequencing and annotation.</title>
        <authorList>
            <consortium name="The Broad Institute Genomics Platform"/>
            <consortium name="The Broad Institute Genome Sequencing Center for Infectious Disease"/>
            <person name="Wu L."/>
            <person name="Ma J."/>
        </authorList>
    </citation>
    <scope>NUCLEOTIDE SEQUENCE [LARGE SCALE GENOMIC DNA]</scope>
    <source>
        <strain evidence="16">CCUG 62414</strain>
    </source>
</reference>
<dbReference type="SUPFAM" id="SSF48371">
    <property type="entry name" value="ARM repeat"/>
    <property type="match status" value="1"/>
</dbReference>
<dbReference type="InterPro" id="IPR014782">
    <property type="entry name" value="Peptidase_M1_dom"/>
</dbReference>
<dbReference type="InterPro" id="IPR027268">
    <property type="entry name" value="Peptidase_M4/M1_CTD_sf"/>
</dbReference>
<evidence type="ECO:0000259" key="14">
    <source>
        <dbReference type="Pfam" id="PF17900"/>
    </source>
</evidence>
<evidence type="ECO:0000313" key="15">
    <source>
        <dbReference type="EMBL" id="MFD0988540.1"/>
    </source>
</evidence>
<comment type="similarity">
    <text evidence="3">Belongs to the peptidase M1 family.</text>
</comment>
<keyword evidence="11" id="KW-0482">Metalloprotease</keyword>
<evidence type="ECO:0000256" key="10">
    <source>
        <dbReference type="ARBA" id="ARBA00022833"/>
    </source>
</evidence>
<evidence type="ECO:0000256" key="5">
    <source>
        <dbReference type="ARBA" id="ARBA00015611"/>
    </source>
</evidence>
<dbReference type="Pfam" id="PF01433">
    <property type="entry name" value="Peptidase_M1"/>
    <property type="match status" value="1"/>
</dbReference>
<evidence type="ECO:0000256" key="8">
    <source>
        <dbReference type="ARBA" id="ARBA00022723"/>
    </source>
</evidence>
<feature type="domain" description="Peptidase M1 membrane alanine aminopeptidase" evidence="13">
    <location>
        <begin position="233"/>
        <end position="433"/>
    </location>
</feature>
<dbReference type="EC" id="3.4.11.2" evidence="4"/>
<evidence type="ECO:0000256" key="7">
    <source>
        <dbReference type="ARBA" id="ARBA00022670"/>
    </source>
</evidence>
<feature type="chain" id="PRO_5046911965" description="Aminopeptidase N" evidence="12">
    <location>
        <begin position="19"/>
        <end position="681"/>
    </location>
</feature>
<dbReference type="RefSeq" id="WP_379924096.1">
    <property type="nucleotide sequence ID" value="NZ_JBHTJI010000001.1"/>
</dbReference>
<feature type="domain" description="Aminopeptidase N-like N-terminal" evidence="14">
    <location>
        <begin position="33"/>
        <end position="194"/>
    </location>
</feature>
<feature type="signal peptide" evidence="12">
    <location>
        <begin position="1"/>
        <end position="18"/>
    </location>
</feature>
<organism evidence="15 16">
    <name type="scientific">Mariniflexile jejuense</name>
    <dbReference type="NCBI Taxonomy" id="1173582"/>
    <lineage>
        <taxon>Bacteria</taxon>
        <taxon>Pseudomonadati</taxon>
        <taxon>Bacteroidota</taxon>
        <taxon>Flavobacteriia</taxon>
        <taxon>Flavobacteriales</taxon>
        <taxon>Flavobacteriaceae</taxon>
        <taxon>Mariniflexile</taxon>
    </lineage>
</organism>
<evidence type="ECO:0000256" key="3">
    <source>
        <dbReference type="ARBA" id="ARBA00010136"/>
    </source>
</evidence>
<dbReference type="InterPro" id="IPR045357">
    <property type="entry name" value="Aminopeptidase_N-like_N"/>
</dbReference>
<keyword evidence="6 15" id="KW-0031">Aminopeptidase</keyword>
<dbReference type="Pfam" id="PF17900">
    <property type="entry name" value="Peptidase_M1_N"/>
    <property type="match status" value="1"/>
</dbReference>
<gene>
    <name evidence="15" type="ORF">ACFQ1R_00400</name>
</gene>
<dbReference type="PRINTS" id="PR00756">
    <property type="entry name" value="ALADIPTASE"/>
</dbReference>
<comment type="catalytic activity">
    <reaction evidence="1">
        <text>Release of an N-terminal amino acid, Xaa-|-Yaa- from a peptide, amide or arylamide. Xaa is preferably Ala, but may be most amino acids including Pro (slow action). When a terminal hydrophobic residue is followed by a prolyl residue, the two may be released as an intact Xaa-Pro dipeptide.</text>
        <dbReference type="EC" id="3.4.11.2"/>
    </reaction>
</comment>
<accession>A0ABW3JEI7</accession>
<dbReference type="GO" id="GO:0004177">
    <property type="term" value="F:aminopeptidase activity"/>
    <property type="evidence" value="ECO:0007669"/>
    <property type="project" value="UniProtKB-KW"/>
</dbReference>
<dbReference type="SUPFAM" id="SSF55486">
    <property type="entry name" value="Metalloproteases ('zincins'), catalytic domain"/>
    <property type="match status" value="1"/>
</dbReference>
<dbReference type="SUPFAM" id="SSF63737">
    <property type="entry name" value="Leukotriene A4 hydrolase N-terminal domain"/>
    <property type="match status" value="1"/>
</dbReference>
<evidence type="ECO:0000256" key="11">
    <source>
        <dbReference type="ARBA" id="ARBA00023049"/>
    </source>
</evidence>
<evidence type="ECO:0000256" key="9">
    <source>
        <dbReference type="ARBA" id="ARBA00022801"/>
    </source>
</evidence>
<evidence type="ECO:0000256" key="1">
    <source>
        <dbReference type="ARBA" id="ARBA00000098"/>
    </source>
</evidence>
<dbReference type="PANTHER" id="PTHR11533:SF174">
    <property type="entry name" value="PUROMYCIN-SENSITIVE AMINOPEPTIDASE-RELATED"/>
    <property type="match status" value="1"/>
</dbReference>
<dbReference type="CDD" id="cd09603">
    <property type="entry name" value="M1_APN_like"/>
    <property type="match status" value="1"/>
</dbReference>
<sequence>MNRFLFFLLYLFAFNSVAQQTGYVDFKTVKALLSLVPEKQTVKGFVTYEFKILKPVDSIFIDAINMEFQNIYLNETEISYLNDGKKLWLKYDFKNDAIYNLKFNYIAVPKKAMYFIDWDFEEGNKQIWTQGQGKYTSNWLPSIDDMNDKIEFDLSIEFDKNYEVIANGKLIDKQTSNTTITWHYDMQQPMASYLVALAIGKYDKKTEFSKSGIPLEMYFYPEDASKFEPTYRYTEQLFNFLEEEIGVPYPWQNYKQVPVKDFLYAGMENTSTTIFSDSFVIDSIAFVDKNYVNVNAHELAHQWFGDLVTETSGSHHWLQEGFATYYALLAEKDVFGDDYYYWQLFDYAQELLEQDKTEQSTSLLDPKSSSTTFYKKGAWVLHMLREQVGDKAFKTAVKNYLLKHQFKNVETDDFISEVEKASGQDLGEFVKIWLESKSFLYENCINSLTKSSKEISQMFELDEELKFSSFSIEDGLNRYWDKAKSSRVRAYLLLKNEINSSHSSIIKKAFASKDIKIRQALAQNLQQISSDFKESYELLLNDPSYTTIESALYNLCVNFPGIRLKYLSKTKDIQGFNNKNIRMLWIALLLNTQEGEDLNAQEFLNELISYTSPKYDSETRQTAFSYLAAMHVFTETVIVNLINATKHHNWQFKASSKELLDFLKQDEKYKNLITKLEEKPN</sequence>
<keyword evidence="7" id="KW-0645">Protease</keyword>
<name>A0ABW3JEI7_9FLAO</name>
<evidence type="ECO:0000259" key="13">
    <source>
        <dbReference type="Pfam" id="PF01433"/>
    </source>
</evidence>
<dbReference type="InterPro" id="IPR042097">
    <property type="entry name" value="Aminopeptidase_N-like_N_sf"/>
</dbReference>
<evidence type="ECO:0000256" key="12">
    <source>
        <dbReference type="SAM" id="SignalP"/>
    </source>
</evidence>
<proteinExistence type="inferred from homology"/>
<dbReference type="Proteomes" id="UP001597061">
    <property type="component" value="Unassembled WGS sequence"/>
</dbReference>
<dbReference type="InterPro" id="IPR050344">
    <property type="entry name" value="Peptidase_M1_aminopeptidases"/>
</dbReference>
<evidence type="ECO:0000256" key="2">
    <source>
        <dbReference type="ARBA" id="ARBA00001947"/>
    </source>
</evidence>
<evidence type="ECO:0000313" key="16">
    <source>
        <dbReference type="Proteomes" id="UP001597061"/>
    </source>
</evidence>
<evidence type="ECO:0000256" key="4">
    <source>
        <dbReference type="ARBA" id="ARBA00012564"/>
    </source>
</evidence>
<dbReference type="Gene3D" id="2.60.40.1730">
    <property type="entry name" value="tricorn interacting facor f3 domain"/>
    <property type="match status" value="1"/>
</dbReference>
<protein>
    <recommendedName>
        <fullName evidence="5">Aminopeptidase N</fullName>
        <ecNumber evidence="4">3.4.11.2</ecNumber>
    </recommendedName>
</protein>
<evidence type="ECO:0000256" key="6">
    <source>
        <dbReference type="ARBA" id="ARBA00022438"/>
    </source>
</evidence>
<keyword evidence="16" id="KW-1185">Reference proteome</keyword>
<comment type="cofactor">
    <cofactor evidence="2">
        <name>Zn(2+)</name>
        <dbReference type="ChEBI" id="CHEBI:29105"/>
    </cofactor>
</comment>
<dbReference type="InterPro" id="IPR001930">
    <property type="entry name" value="Peptidase_M1"/>
</dbReference>
<keyword evidence="9 15" id="KW-0378">Hydrolase</keyword>
<keyword evidence="12" id="KW-0732">Signal</keyword>
<dbReference type="Gene3D" id="1.10.390.10">
    <property type="entry name" value="Neutral Protease Domain 2"/>
    <property type="match status" value="1"/>
</dbReference>
<keyword evidence="10" id="KW-0862">Zinc</keyword>
<dbReference type="EMBL" id="JBHTJI010000001">
    <property type="protein sequence ID" value="MFD0988540.1"/>
    <property type="molecule type" value="Genomic_DNA"/>
</dbReference>
<dbReference type="PANTHER" id="PTHR11533">
    <property type="entry name" value="PROTEASE M1 ZINC METALLOPROTEASE"/>
    <property type="match status" value="1"/>
</dbReference>
<comment type="caution">
    <text evidence="15">The sequence shown here is derived from an EMBL/GenBank/DDBJ whole genome shotgun (WGS) entry which is preliminary data.</text>
</comment>
<dbReference type="InterPro" id="IPR016024">
    <property type="entry name" value="ARM-type_fold"/>
</dbReference>
<keyword evidence="8" id="KW-0479">Metal-binding</keyword>